<name>A0A9J6BFX9_POLVA</name>
<dbReference type="AlphaFoldDB" id="A0A9J6BFX9"/>
<evidence type="ECO:0000313" key="3">
    <source>
        <dbReference type="Proteomes" id="UP001107558"/>
    </source>
</evidence>
<dbReference type="Proteomes" id="UP001107558">
    <property type="component" value="Chromosome 4"/>
</dbReference>
<evidence type="ECO:0000256" key="1">
    <source>
        <dbReference type="SAM" id="SignalP"/>
    </source>
</evidence>
<gene>
    <name evidence="2" type="ORF">PVAND_016614</name>
</gene>
<reference evidence="2" key="1">
    <citation type="submission" date="2021-03" db="EMBL/GenBank/DDBJ databases">
        <title>Chromosome level genome of the anhydrobiotic midge Polypedilum vanderplanki.</title>
        <authorList>
            <person name="Yoshida Y."/>
            <person name="Kikawada T."/>
            <person name="Gusev O."/>
        </authorList>
    </citation>
    <scope>NUCLEOTIDE SEQUENCE</scope>
    <source>
        <strain evidence="2">NIAS01</strain>
        <tissue evidence="2">Whole body or cell culture</tissue>
    </source>
</reference>
<keyword evidence="3" id="KW-1185">Reference proteome</keyword>
<proteinExistence type="predicted"/>
<feature type="chain" id="PRO_5039900754" evidence="1">
    <location>
        <begin position="21"/>
        <end position="197"/>
    </location>
</feature>
<comment type="caution">
    <text evidence="2">The sequence shown here is derived from an EMBL/GenBank/DDBJ whole genome shotgun (WGS) entry which is preliminary data.</text>
</comment>
<feature type="signal peptide" evidence="1">
    <location>
        <begin position="1"/>
        <end position="20"/>
    </location>
</feature>
<protein>
    <submittedName>
        <fullName evidence="2">Uncharacterized protein</fullName>
    </submittedName>
</protein>
<dbReference type="EMBL" id="JADBJN010000004">
    <property type="protein sequence ID" value="KAG5668685.1"/>
    <property type="molecule type" value="Genomic_DNA"/>
</dbReference>
<keyword evidence="1" id="KW-0732">Signal</keyword>
<accession>A0A9J6BFX9</accession>
<sequence length="197" mass="22841">MKINLFLVSCLLLNLTFIISKRSYTSPDAYWVYFKQFKCEITEQGKISDYIYNLTCFAKSWSRNHSTMNAIAYLKKPMQSPFISASIAYKYGTIYREIINLPRYNVCNIHELSKNNLLIRHIYKVFTILTPGLIKECPYYNIKMINATLNGTDPVGMFAQGDYRGYVFFYDSPTGNALYKITSFVTVNSPFKESYGK</sequence>
<evidence type="ECO:0000313" key="2">
    <source>
        <dbReference type="EMBL" id="KAG5668685.1"/>
    </source>
</evidence>
<organism evidence="2 3">
    <name type="scientific">Polypedilum vanderplanki</name>
    <name type="common">Sleeping chironomid midge</name>
    <dbReference type="NCBI Taxonomy" id="319348"/>
    <lineage>
        <taxon>Eukaryota</taxon>
        <taxon>Metazoa</taxon>
        <taxon>Ecdysozoa</taxon>
        <taxon>Arthropoda</taxon>
        <taxon>Hexapoda</taxon>
        <taxon>Insecta</taxon>
        <taxon>Pterygota</taxon>
        <taxon>Neoptera</taxon>
        <taxon>Endopterygota</taxon>
        <taxon>Diptera</taxon>
        <taxon>Nematocera</taxon>
        <taxon>Chironomoidea</taxon>
        <taxon>Chironomidae</taxon>
        <taxon>Chironominae</taxon>
        <taxon>Polypedilum</taxon>
        <taxon>Polypedilum</taxon>
    </lineage>
</organism>